<proteinExistence type="predicted"/>
<organism evidence="1 2">
    <name type="scientific">Adineta ricciae</name>
    <name type="common">Rotifer</name>
    <dbReference type="NCBI Taxonomy" id="249248"/>
    <lineage>
        <taxon>Eukaryota</taxon>
        <taxon>Metazoa</taxon>
        <taxon>Spiralia</taxon>
        <taxon>Gnathifera</taxon>
        <taxon>Rotifera</taxon>
        <taxon>Eurotatoria</taxon>
        <taxon>Bdelloidea</taxon>
        <taxon>Adinetida</taxon>
        <taxon>Adinetidae</taxon>
        <taxon>Adineta</taxon>
    </lineage>
</organism>
<name>A0A816HWQ1_ADIRI</name>
<keyword evidence="2" id="KW-1185">Reference proteome</keyword>
<comment type="caution">
    <text evidence="1">The sequence shown here is derived from an EMBL/GenBank/DDBJ whole genome shotgun (WGS) entry which is preliminary data.</text>
</comment>
<reference evidence="1" key="1">
    <citation type="submission" date="2021-02" db="EMBL/GenBank/DDBJ databases">
        <authorList>
            <person name="Nowell W R."/>
        </authorList>
    </citation>
    <scope>NUCLEOTIDE SEQUENCE</scope>
</reference>
<evidence type="ECO:0000313" key="1">
    <source>
        <dbReference type="EMBL" id="CAF1690886.1"/>
    </source>
</evidence>
<evidence type="ECO:0000313" key="2">
    <source>
        <dbReference type="Proteomes" id="UP000663828"/>
    </source>
</evidence>
<gene>
    <name evidence="1" type="ORF">XAT740_LOCUS63941</name>
</gene>
<feature type="non-terminal residue" evidence="1">
    <location>
        <position position="142"/>
    </location>
</feature>
<accession>A0A816HWQ1</accession>
<dbReference type="EMBL" id="CAJNOR010020879">
    <property type="protein sequence ID" value="CAF1690886.1"/>
    <property type="molecule type" value="Genomic_DNA"/>
</dbReference>
<sequence length="142" mass="15837">MENIYTCEILGTNLTTKDNSTVNDLCSIDYLNINSYDESFILLKDSSCPIEINIYSYNQSFVENVCAIFLANLIAENQSKIQMNSSFVCPQKTIINGKDQGEILEICASQIMNIIATQSSIITMNSTHNCPNETQIISTDQT</sequence>
<protein>
    <submittedName>
        <fullName evidence="1">Uncharacterized protein</fullName>
    </submittedName>
</protein>
<dbReference type="AlphaFoldDB" id="A0A816HWQ1"/>
<dbReference type="Proteomes" id="UP000663828">
    <property type="component" value="Unassembled WGS sequence"/>
</dbReference>